<dbReference type="Gene3D" id="3.40.720.10">
    <property type="entry name" value="Alkaline Phosphatase, subunit A"/>
    <property type="match status" value="1"/>
</dbReference>
<proteinExistence type="predicted"/>
<evidence type="ECO:0000313" key="5">
    <source>
        <dbReference type="EMBL" id="GAG53440.1"/>
    </source>
</evidence>
<dbReference type="EMBL" id="BARS01052489">
    <property type="protein sequence ID" value="GAG53440.1"/>
    <property type="molecule type" value="Genomic_DNA"/>
</dbReference>
<dbReference type="PANTHER" id="PTHR45953:SF1">
    <property type="entry name" value="IDURONATE 2-SULFATASE"/>
    <property type="match status" value="1"/>
</dbReference>
<comment type="caution">
    <text evidence="5">The sequence shown here is derived from an EMBL/GenBank/DDBJ whole genome shotgun (WGS) entry which is preliminary data.</text>
</comment>
<sequence>PHNPYQVPEPYFTMFPEDEVPERLAGPEAIEAKGPKWRWFRDLLEGKCPGYDGYHRRYRANYCGMLRLIDDQIRRFVGYLEEKGLMEETILIFISDHGDYAADYGLLRKGVEMPECLIRIPMIWAGPGIVARQRQRDEFVSIIDIMPTLCEAIGADIPAGVQGRSLWPMLTGSDFPAEEFRSIYAEQGFGGLHYTESERRPPDGRYKPGGFNELNPTTQSGTMRMVRMGRW</sequence>
<dbReference type="AlphaFoldDB" id="X0YC58"/>
<reference evidence="5" key="1">
    <citation type="journal article" date="2014" name="Front. Microbiol.">
        <title>High frequency of phylogenetically diverse reductive dehalogenase-homologous genes in deep subseafloor sedimentary metagenomes.</title>
        <authorList>
            <person name="Kawai M."/>
            <person name="Futagami T."/>
            <person name="Toyoda A."/>
            <person name="Takaki Y."/>
            <person name="Nishi S."/>
            <person name="Hori S."/>
            <person name="Arai W."/>
            <person name="Tsubouchi T."/>
            <person name="Morono Y."/>
            <person name="Uchiyama I."/>
            <person name="Ito T."/>
            <person name="Fujiyama A."/>
            <person name="Inagaki F."/>
            <person name="Takami H."/>
        </authorList>
    </citation>
    <scope>NUCLEOTIDE SEQUENCE</scope>
    <source>
        <strain evidence="5">Expedition CK06-06</strain>
    </source>
</reference>
<dbReference type="Pfam" id="PF00884">
    <property type="entry name" value="Sulfatase"/>
    <property type="match status" value="1"/>
</dbReference>
<accession>X0YC58</accession>
<feature type="compositionally biased region" description="Basic and acidic residues" evidence="3">
    <location>
        <begin position="195"/>
        <end position="206"/>
    </location>
</feature>
<feature type="non-terminal residue" evidence="5">
    <location>
        <position position="231"/>
    </location>
</feature>
<evidence type="ECO:0000256" key="3">
    <source>
        <dbReference type="SAM" id="MobiDB-lite"/>
    </source>
</evidence>
<evidence type="ECO:0000256" key="1">
    <source>
        <dbReference type="ARBA" id="ARBA00022723"/>
    </source>
</evidence>
<dbReference type="InterPro" id="IPR000917">
    <property type="entry name" value="Sulfatase_N"/>
</dbReference>
<dbReference type="PANTHER" id="PTHR45953">
    <property type="entry name" value="IDURONATE 2-SULFATASE"/>
    <property type="match status" value="1"/>
</dbReference>
<gene>
    <name evidence="5" type="ORF">S01H1_78031</name>
</gene>
<dbReference type="GO" id="GO:0008484">
    <property type="term" value="F:sulfuric ester hydrolase activity"/>
    <property type="evidence" value="ECO:0007669"/>
    <property type="project" value="TreeGrafter"/>
</dbReference>
<feature type="non-terminal residue" evidence="5">
    <location>
        <position position="1"/>
    </location>
</feature>
<keyword evidence="1" id="KW-0479">Metal-binding</keyword>
<feature type="region of interest" description="Disordered" evidence="3">
    <location>
        <begin position="194"/>
        <end position="218"/>
    </location>
</feature>
<protein>
    <recommendedName>
        <fullName evidence="4">Sulfatase N-terminal domain-containing protein</fullName>
    </recommendedName>
</protein>
<dbReference type="InterPro" id="IPR017850">
    <property type="entry name" value="Alkaline_phosphatase_core_sf"/>
</dbReference>
<name>X0YC58_9ZZZZ</name>
<organism evidence="5">
    <name type="scientific">marine sediment metagenome</name>
    <dbReference type="NCBI Taxonomy" id="412755"/>
    <lineage>
        <taxon>unclassified sequences</taxon>
        <taxon>metagenomes</taxon>
        <taxon>ecological metagenomes</taxon>
    </lineage>
</organism>
<dbReference type="GO" id="GO:0005737">
    <property type="term" value="C:cytoplasm"/>
    <property type="evidence" value="ECO:0007669"/>
    <property type="project" value="TreeGrafter"/>
</dbReference>
<dbReference type="SUPFAM" id="SSF53649">
    <property type="entry name" value="Alkaline phosphatase-like"/>
    <property type="match status" value="1"/>
</dbReference>
<evidence type="ECO:0000256" key="2">
    <source>
        <dbReference type="ARBA" id="ARBA00022801"/>
    </source>
</evidence>
<feature type="domain" description="Sulfatase N-terminal" evidence="4">
    <location>
        <begin position="2"/>
        <end position="154"/>
    </location>
</feature>
<keyword evidence="2" id="KW-0378">Hydrolase</keyword>
<dbReference type="GO" id="GO:0046872">
    <property type="term" value="F:metal ion binding"/>
    <property type="evidence" value="ECO:0007669"/>
    <property type="project" value="UniProtKB-KW"/>
</dbReference>
<evidence type="ECO:0000259" key="4">
    <source>
        <dbReference type="Pfam" id="PF00884"/>
    </source>
</evidence>